<feature type="transmembrane region" description="Helical" evidence="2">
    <location>
        <begin position="12"/>
        <end position="38"/>
    </location>
</feature>
<keyword evidence="5" id="KW-1185">Reference proteome</keyword>
<keyword evidence="2" id="KW-0812">Transmembrane</keyword>
<dbReference type="InterPro" id="IPR025263">
    <property type="entry name" value="YhdP_central"/>
</dbReference>
<protein>
    <recommendedName>
        <fullName evidence="3">YhdP central domain-containing protein</fullName>
    </recommendedName>
</protein>
<reference evidence="4 5" key="1">
    <citation type="submission" date="2019-02" db="EMBL/GenBank/DDBJ databases">
        <title>Halieaceae_genomes.</title>
        <authorList>
            <person name="Li S.-H."/>
        </authorList>
    </citation>
    <scope>NUCLEOTIDE SEQUENCE [LARGE SCALE GENOMIC DNA]</scope>
    <source>
        <strain evidence="4 5">JH123</strain>
    </source>
</reference>
<evidence type="ECO:0000259" key="3">
    <source>
        <dbReference type="Pfam" id="PF13116"/>
    </source>
</evidence>
<accession>A0ABY6Q9W2</accession>
<dbReference type="Pfam" id="PF13116">
    <property type="entry name" value="YhdP"/>
    <property type="match status" value="1"/>
</dbReference>
<evidence type="ECO:0000256" key="1">
    <source>
        <dbReference type="SAM" id="MobiDB-lite"/>
    </source>
</evidence>
<dbReference type="RefSeq" id="WP_279241944.1">
    <property type="nucleotide sequence ID" value="NZ_CP036501.1"/>
</dbReference>
<keyword evidence="2" id="KW-1133">Transmembrane helix</keyword>
<dbReference type="PANTHER" id="PTHR38690:SF1">
    <property type="entry name" value="PROTEASE"/>
    <property type="match status" value="1"/>
</dbReference>
<organism evidence="4 5">
    <name type="scientific">Candidatus Paraluminiphilus aquimaris</name>
    <dbReference type="NCBI Taxonomy" id="2518994"/>
    <lineage>
        <taxon>Bacteria</taxon>
        <taxon>Pseudomonadati</taxon>
        <taxon>Pseudomonadota</taxon>
        <taxon>Gammaproteobacteria</taxon>
        <taxon>Cellvibrionales</taxon>
        <taxon>Halieaceae</taxon>
        <taxon>Candidatus Paraluminiphilus</taxon>
    </lineage>
</organism>
<proteinExistence type="predicted"/>
<feature type="region of interest" description="Disordered" evidence="1">
    <location>
        <begin position="1258"/>
        <end position="1277"/>
    </location>
</feature>
<gene>
    <name evidence="4" type="ORF">E0F26_12225</name>
</gene>
<keyword evidence="2" id="KW-0472">Membrane</keyword>
<sequence>MIERIYHFISGLLWRTLLTLLVGLAIAVSSTTVLLSMLPSVNDAVTEAIEARTGFRADIGSLEGEMSGFRPKLKVTDVVIYQDATQNAPVFQADELQITVNPWRSLLQRQLILSEWKARDVDIPARLENSAGSIVIPIDPGVFASEIERLTLQNTKVLLLRDQGEEEDRLLLEVDLDLRRDGSSRELQLSARGDGDLRINASGSGVGDPFDLRGFVGGINGRITAANIAAMASFFDMPISGRGDILFWTDAANGVFTSTFQADGNVSVETGANSSNEIALSVLGVAESEGSGAWLNFDALSLALDETQLSLDNLHLGLFDDEWALVMNDVDVAAAAATLLGTGLLPEDVVEKIQVMRPSGQIAALTLAGDYRQLAVKRAGIDIRNFGIIENTPLPGITNLSASVGYENGAGSIQVQSEDFSFSIPTQFKEPLALGSVSALADFLISGDRIVIRDGRVLSDAGDFVAQGLISASLPLRANSSIVPELNVVLGAESAPSDRVLKFTPYKIDPEAYRWMQTSIGAGAAKSVGFVLRGGLRKEDYPFRSVQLSALADLDTVQLMPGLPPARNLKGHVAVDNALVTFDLDSADVGTLEVPSALVQVGRVGGIQLLTTHADVAGSVPNAIREIASIPYVPDSVGDALRRLETQGAMTAQFELSLPMKGAPRIPRITTRGEVTDARFSYTGLPLTVTQLDGDIVYQYPQGISGGTLSGTVFGDEIILDLNPQAVDLGLSKVGFSLSTRANLSVSNLSSLASLKIPDTWLSGRSEFSIAMQAGDGVRLQAVSELTGFESTLPAPFDKKREAPLPLRVDLDLSDASDLAFTYGDVLTGYAARKVEGWSGIARIGGGALDNASVRAKALASNTLEVGGRLSELDLLAWSDVITQFELSGTESGFNAQWQALEIDRVQLGAGDLLGVKTSGRSNSRGFDVELVSDFVSGRLNYDPADNLLSTKITELDLDRLPQFTDQTLTRQRDGLTIGPDLPHLSVAVDTILRDGKDLGSLGFEVDAAPESISLTSINGIIDGVTLGEKNQVDWTLGEGAATSASIDFQLGPAASTLSVVNTDSVVDFASGSVTGSLSWAGSPLDVALGRLYGDVKLELNKGSFLPVSSQATGPLRFISVFNLAGLVQRANVNQLFDPGLTFDKAKGDLALDGERVMINEFSIRNGGGRLDLGGNFDIASEVIDAELTVTLPLVENIPWVAALAGGLPIAAGAYLASRVFEDQVTRLSSGVYSVTGPLDTPEVKFLRVFDARRSAEKLGSLERDQSSESDSGSDRK</sequence>
<dbReference type="InterPro" id="IPR011836">
    <property type="entry name" value="YhdP"/>
</dbReference>
<evidence type="ECO:0000313" key="4">
    <source>
        <dbReference type="EMBL" id="UZP75457.1"/>
    </source>
</evidence>
<dbReference type="Proteomes" id="UP001317963">
    <property type="component" value="Chromosome"/>
</dbReference>
<evidence type="ECO:0000313" key="5">
    <source>
        <dbReference type="Proteomes" id="UP001317963"/>
    </source>
</evidence>
<name>A0ABY6Q9W2_9GAMM</name>
<feature type="domain" description="YhdP central" evidence="3">
    <location>
        <begin position="9"/>
        <end position="1244"/>
    </location>
</feature>
<dbReference type="EMBL" id="CP036501">
    <property type="protein sequence ID" value="UZP75457.1"/>
    <property type="molecule type" value="Genomic_DNA"/>
</dbReference>
<dbReference type="PANTHER" id="PTHR38690">
    <property type="entry name" value="PROTEASE-RELATED"/>
    <property type="match status" value="1"/>
</dbReference>
<evidence type="ECO:0000256" key="2">
    <source>
        <dbReference type="SAM" id="Phobius"/>
    </source>
</evidence>